<evidence type="ECO:0000313" key="1">
    <source>
        <dbReference type="EMBL" id="AKU93258.1"/>
    </source>
</evidence>
<dbReference type="RefSeq" id="WP_050727304.1">
    <property type="nucleotide sequence ID" value="NZ_CP012332.1"/>
</dbReference>
<gene>
    <name evidence="1" type="ORF">AKJ08_3645</name>
</gene>
<dbReference type="AlphaFoldDB" id="A0A0K1PI95"/>
<dbReference type="KEGG" id="vin:AKJ08_3645"/>
<proteinExistence type="predicted"/>
<dbReference type="PROSITE" id="PS51318">
    <property type="entry name" value="TAT"/>
    <property type="match status" value="1"/>
</dbReference>
<reference evidence="1 2" key="1">
    <citation type="submission" date="2015-08" db="EMBL/GenBank/DDBJ databases">
        <authorList>
            <person name="Babu N.S."/>
            <person name="Beckwith C.J."/>
            <person name="Beseler K.G."/>
            <person name="Brison A."/>
            <person name="Carone J.V."/>
            <person name="Caskin T.P."/>
            <person name="Diamond M."/>
            <person name="Durham M.E."/>
            <person name="Foxe J.M."/>
            <person name="Go M."/>
            <person name="Henderson B.A."/>
            <person name="Jones I.B."/>
            <person name="McGettigan J.A."/>
            <person name="Micheletti S.J."/>
            <person name="Nasrallah M.E."/>
            <person name="Ortiz D."/>
            <person name="Piller C.R."/>
            <person name="Privatt S.R."/>
            <person name="Schneider S.L."/>
            <person name="Sharp S."/>
            <person name="Smith T.C."/>
            <person name="Stanton J.D."/>
            <person name="Ullery H.E."/>
            <person name="Wilson R.J."/>
            <person name="Serrano M.G."/>
            <person name="Buck G."/>
            <person name="Lee V."/>
            <person name="Wang Y."/>
            <person name="Carvalho R."/>
            <person name="Voegtly L."/>
            <person name="Shi R."/>
            <person name="Duckworth R."/>
            <person name="Johnson A."/>
            <person name="Loviza R."/>
            <person name="Walstead R."/>
            <person name="Shah Z."/>
            <person name="Kiflezghi M."/>
            <person name="Wade K."/>
            <person name="Ball S.L."/>
            <person name="Bradley K.W."/>
            <person name="Asai D.J."/>
            <person name="Bowman C.A."/>
            <person name="Russell D.A."/>
            <person name="Pope W.H."/>
            <person name="Jacobs-Sera D."/>
            <person name="Hendrix R.W."/>
            <person name="Hatfull G.F."/>
        </authorList>
    </citation>
    <scope>NUCLEOTIDE SEQUENCE [LARGE SCALE GENOMIC DNA]</scope>
    <source>
        <strain evidence="1 2">DSM 27710</strain>
    </source>
</reference>
<keyword evidence="2" id="KW-1185">Reference proteome</keyword>
<organism evidence="1 2">
    <name type="scientific">Vulgatibacter incomptus</name>
    <dbReference type="NCBI Taxonomy" id="1391653"/>
    <lineage>
        <taxon>Bacteria</taxon>
        <taxon>Pseudomonadati</taxon>
        <taxon>Myxococcota</taxon>
        <taxon>Myxococcia</taxon>
        <taxon>Myxococcales</taxon>
        <taxon>Cystobacterineae</taxon>
        <taxon>Vulgatibacteraceae</taxon>
        <taxon>Vulgatibacter</taxon>
    </lineage>
</organism>
<accession>A0A0K1PI95</accession>
<name>A0A0K1PI95_9BACT</name>
<protein>
    <submittedName>
        <fullName evidence="1">Putative oxidoreductase</fullName>
    </submittedName>
</protein>
<dbReference type="Pfam" id="PF13618">
    <property type="entry name" value="Gluconate_2-dh3"/>
    <property type="match status" value="1"/>
</dbReference>
<sequence>MPITRRAVLKYGLGGALALSAGGVGLSFQRTASRTPSRPLRALDPRSFAILAAVAERISPAGDGFPAASELEVAEAIDGLLATSHPAVLDEVKQLLALVENGLAGMLLDGRPQPFTSLSPDDQDRALLAWRRSSLGLRRTAYKALHGLCAAAYYASPRIYPQVGYPGPPSFAIAVPTAIPEASE</sequence>
<evidence type="ECO:0000313" key="2">
    <source>
        <dbReference type="Proteomes" id="UP000055590"/>
    </source>
</evidence>
<dbReference type="InterPro" id="IPR006311">
    <property type="entry name" value="TAT_signal"/>
</dbReference>
<dbReference type="OrthoDB" id="5523928at2"/>
<dbReference type="InterPro" id="IPR027056">
    <property type="entry name" value="Gluconate_2DH_su3"/>
</dbReference>
<dbReference type="EMBL" id="CP012332">
    <property type="protein sequence ID" value="AKU93258.1"/>
    <property type="molecule type" value="Genomic_DNA"/>
</dbReference>
<dbReference type="STRING" id="1391653.AKJ08_3645"/>
<dbReference type="Proteomes" id="UP000055590">
    <property type="component" value="Chromosome"/>
</dbReference>